<protein>
    <recommendedName>
        <fullName evidence="1">THO complex subunit 2 N-terminal domain-containing protein</fullName>
    </recommendedName>
</protein>
<reference evidence="3" key="1">
    <citation type="journal article" date="2023" name="Commun. Biol.">
        <title>Genome analysis of Parmales, the sister group of diatoms, reveals the evolutionary specialization of diatoms from phago-mixotrophs to photoautotrophs.</title>
        <authorList>
            <person name="Ban H."/>
            <person name="Sato S."/>
            <person name="Yoshikawa S."/>
            <person name="Yamada K."/>
            <person name="Nakamura Y."/>
            <person name="Ichinomiya M."/>
            <person name="Sato N."/>
            <person name="Blanc-Mathieu R."/>
            <person name="Endo H."/>
            <person name="Kuwata A."/>
            <person name="Ogata H."/>
        </authorList>
    </citation>
    <scope>NUCLEOTIDE SEQUENCE [LARGE SCALE GENOMIC DNA]</scope>
</reference>
<dbReference type="EMBL" id="BLQM01000057">
    <property type="protein sequence ID" value="GMH57424.1"/>
    <property type="molecule type" value="Genomic_DNA"/>
</dbReference>
<feature type="domain" description="THO complex subunit 2 N-terminal" evidence="1">
    <location>
        <begin position="29"/>
        <end position="177"/>
    </location>
</feature>
<dbReference type="Proteomes" id="UP001162640">
    <property type="component" value="Unassembled WGS sequence"/>
</dbReference>
<dbReference type="GO" id="GO:0006397">
    <property type="term" value="P:mRNA processing"/>
    <property type="evidence" value="ECO:0007669"/>
    <property type="project" value="InterPro"/>
</dbReference>
<organism evidence="2 3">
    <name type="scientific">Triparma laevis f. inornata</name>
    <dbReference type="NCBI Taxonomy" id="1714386"/>
    <lineage>
        <taxon>Eukaryota</taxon>
        <taxon>Sar</taxon>
        <taxon>Stramenopiles</taxon>
        <taxon>Ochrophyta</taxon>
        <taxon>Bolidophyceae</taxon>
        <taxon>Parmales</taxon>
        <taxon>Triparmaceae</taxon>
        <taxon>Triparma</taxon>
    </lineage>
</organism>
<dbReference type="GO" id="GO:0006406">
    <property type="term" value="P:mRNA export from nucleus"/>
    <property type="evidence" value="ECO:0007669"/>
    <property type="project" value="InterPro"/>
</dbReference>
<dbReference type="GO" id="GO:0003729">
    <property type="term" value="F:mRNA binding"/>
    <property type="evidence" value="ECO:0007669"/>
    <property type="project" value="TreeGrafter"/>
</dbReference>
<evidence type="ECO:0000313" key="2">
    <source>
        <dbReference type="EMBL" id="GMH57424.1"/>
    </source>
</evidence>
<dbReference type="AlphaFoldDB" id="A0A9W7DV37"/>
<gene>
    <name evidence="2" type="ORF">TL16_g02378</name>
</gene>
<dbReference type="InterPro" id="IPR040007">
    <property type="entry name" value="Tho2"/>
</dbReference>
<proteinExistence type="predicted"/>
<name>A0A9W7DV37_9STRA</name>
<dbReference type="PANTHER" id="PTHR21597">
    <property type="entry name" value="THO2 PROTEIN"/>
    <property type="match status" value="1"/>
</dbReference>
<evidence type="ECO:0000313" key="3">
    <source>
        <dbReference type="Proteomes" id="UP001162640"/>
    </source>
</evidence>
<dbReference type="Pfam" id="PF16134">
    <property type="entry name" value="THOC2_N"/>
    <property type="match status" value="1"/>
</dbReference>
<comment type="caution">
    <text evidence="2">The sequence shown here is derived from an EMBL/GenBank/DDBJ whole genome shotgun (WGS) entry which is preliminary data.</text>
</comment>
<dbReference type="InterPro" id="IPR032302">
    <property type="entry name" value="THOC2_N"/>
</dbReference>
<dbReference type="GO" id="GO:0000445">
    <property type="term" value="C:THO complex part of transcription export complex"/>
    <property type="evidence" value="ECO:0007669"/>
    <property type="project" value="TreeGrafter"/>
</dbReference>
<evidence type="ECO:0000259" key="1">
    <source>
        <dbReference type="Pfam" id="PF16134"/>
    </source>
</evidence>
<sequence length="279" mass="31101">MPKQTSLPSEASLRTLYKSFLSSPSPLSSESTELSTLFFKICEKSLESDALCKEGAGVLREVLGKWDPESEDPNPPPGVLFNTSTPHNVALNLLTDTLWLLSTLHPDPSSLPHIRLLTLLKTLTPSTIPYRTICTVLDETILESLIDDYSRFKKSLKKVNTDRVYKQKKFNLYREESYFDLDPNRVLDLCLDSFENEVVSSNYSSYISVLKGFESLKALPHLIGFKLADSGGGGEKCLDIVGRLVKEGMVELEEVRSYMEVDLEGIKGESCRGANVSSH</sequence>
<dbReference type="PANTHER" id="PTHR21597:SF0">
    <property type="entry name" value="THO COMPLEX SUBUNIT 2"/>
    <property type="match status" value="1"/>
</dbReference>
<accession>A0A9W7DV37</accession>